<gene>
    <name evidence="2" type="ORF">D7B24_007840</name>
</gene>
<evidence type="ECO:0000313" key="2">
    <source>
        <dbReference type="EMBL" id="RNJ55947.1"/>
    </source>
</evidence>
<sequence>MKIPYLFLSVLASMAMAAPVVPSEASKDAVERRQRFPELCGACVNGSKICHF</sequence>
<dbReference type="AlphaFoldDB" id="A0A3M9Y652"/>
<dbReference type="GeneID" id="39611529"/>
<organism evidence="2 3">
    <name type="scientific">Verticillium nonalfalfae</name>
    <dbReference type="NCBI Taxonomy" id="1051616"/>
    <lineage>
        <taxon>Eukaryota</taxon>
        <taxon>Fungi</taxon>
        <taxon>Dikarya</taxon>
        <taxon>Ascomycota</taxon>
        <taxon>Pezizomycotina</taxon>
        <taxon>Sordariomycetes</taxon>
        <taxon>Hypocreomycetidae</taxon>
        <taxon>Glomerellales</taxon>
        <taxon>Plectosphaerellaceae</taxon>
        <taxon>Verticillium</taxon>
    </lineage>
</organism>
<evidence type="ECO:0000313" key="3">
    <source>
        <dbReference type="Proteomes" id="UP000267145"/>
    </source>
</evidence>
<name>A0A3M9Y652_9PEZI</name>
<feature type="chain" id="PRO_5018178776" evidence="1">
    <location>
        <begin position="18"/>
        <end position="52"/>
    </location>
</feature>
<keyword evidence="1" id="KW-0732">Signal</keyword>
<feature type="signal peptide" evidence="1">
    <location>
        <begin position="1"/>
        <end position="17"/>
    </location>
</feature>
<proteinExistence type="predicted"/>
<protein>
    <submittedName>
        <fullName evidence="2">Uncharacterized protein</fullName>
    </submittedName>
</protein>
<accession>A0A3M9Y652</accession>
<keyword evidence="3" id="KW-1185">Reference proteome</keyword>
<reference evidence="2 3" key="1">
    <citation type="submission" date="2018-10" db="EMBL/GenBank/DDBJ databases">
        <title>Genome sequence of Verticillium nonalfalfae VnAa140.</title>
        <authorList>
            <person name="Stajich J.E."/>
            <person name="Kasson M.T."/>
        </authorList>
    </citation>
    <scope>NUCLEOTIDE SEQUENCE [LARGE SCALE GENOMIC DNA]</scope>
    <source>
        <strain evidence="2 3">VnAa140</strain>
    </source>
</reference>
<comment type="caution">
    <text evidence="2">The sequence shown here is derived from an EMBL/GenBank/DDBJ whole genome shotgun (WGS) entry which is preliminary data.</text>
</comment>
<evidence type="ECO:0000256" key="1">
    <source>
        <dbReference type="SAM" id="SignalP"/>
    </source>
</evidence>
<dbReference type="Proteomes" id="UP000267145">
    <property type="component" value="Unassembled WGS sequence"/>
</dbReference>
<dbReference type="EMBL" id="RBVV01000066">
    <property type="protein sequence ID" value="RNJ55947.1"/>
    <property type="molecule type" value="Genomic_DNA"/>
</dbReference>
<dbReference type="RefSeq" id="XP_028494105.1">
    <property type="nucleotide sequence ID" value="XM_028641944.1"/>
</dbReference>